<evidence type="ECO:0000259" key="1">
    <source>
        <dbReference type="Pfam" id="PF01797"/>
    </source>
</evidence>
<dbReference type="Pfam" id="PF01797">
    <property type="entry name" value="Y1_Tnp"/>
    <property type="match status" value="1"/>
</dbReference>
<dbReference type="InterPro" id="IPR036515">
    <property type="entry name" value="Transposase_17_sf"/>
</dbReference>
<dbReference type="SUPFAM" id="SSF143422">
    <property type="entry name" value="Transposase IS200-like"/>
    <property type="match status" value="1"/>
</dbReference>
<gene>
    <name evidence="2" type="ORF">OP10G_4131</name>
</gene>
<dbReference type="Gene3D" id="3.30.70.1290">
    <property type="entry name" value="Transposase IS200-like"/>
    <property type="match status" value="1"/>
</dbReference>
<name>A0A068NYV8_FIMGI</name>
<dbReference type="eggNOG" id="COG1943">
    <property type="taxonomic scope" value="Bacteria"/>
</dbReference>
<dbReference type="EMBL" id="CP007139">
    <property type="protein sequence ID" value="AIE87499.1"/>
    <property type="molecule type" value="Genomic_DNA"/>
</dbReference>
<dbReference type="InterPro" id="IPR002686">
    <property type="entry name" value="Transposase_17"/>
</dbReference>
<dbReference type="GO" id="GO:0006313">
    <property type="term" value="P:DNA transposition"/>
    <property type="evidence" value="ECO:0007669"/>
    <property type="project" value="InterPro"/>
</dbReference>
<feature type="domain" description="Transposase IS200-like" evidence="1">
    <location>
        <begin position="1"/>
        <end position="50"/>
    </location>
</feature>
<organism evidence="2 3">
    <name type="scientific">Fimbriimonas ginsengisoli Gsoil 348</name>
    <dbReference type="NCBI Taxonomy" id="661478"/>
    <lineage>
        <taxon>Bacteria</taxon>
        <taxon>Bacillati</taxon>
        <taxon>Armatimonadota</taxon>
        <taxon>Fimbriimonadia</taxon>
        <taxon>Fimbriimonadales</taxon>
        <taxon>Fimbriimonadaceae</taxon>
        <taxon>Fimbriimonas</taxon>
    </lineage>
</organism>
<dbReference type="GO" id="GO:0003677">
    <property type="term" value="F:DNA binding"/>
    <property type="evidence" value="ECO:0007669"/>
    <property type="project" value="InterPro"/>
</dbReference>
<proteinExistence type="predicted"/>
<evidence type="ECO:0000313" key="2">
    <source>
        <dbReference type="EMBL" id="AIE87499.1"/>
    </source>
</evidence>
<dbReference type="Proteomes" id="UP000027982">
    <property type="component" value="Chromosome"/>
</dbReference>
<reference evidence="2 3" key="1">
    <citation type="journal article" date="2014" name="PLoS ONE">
        <title>The first complete genome sequence of the class fimbriimonadia in the phylum armatimonadetes.</title>
        <authorList>
            <person name="Hu Z.Y."/>
            <person name="Wang Y.Z."/>
            <person name="Im W.T."/>
            <person name="Wang S.Y."/>
            <person name="Zhao G.P."/>
            <person name="Zheng H.J."/>
            <person name="Quan Z.X."/>
        </authorList>
    </citation>
    <scope>NUCLEOTIDE SEQUENCE [LARGE SCALE GENOMIC DNA]</scope>
    <source>
        <strain evidence="2">Gsoil 348</strain>
    </source>
</reference>
<dbReference type="GO" id="GO:0004803">
    <property type="term" value="F:transposase activity"/>
    <property type="evidence" value="ECO:0007669"/>
    <property type="project" value="InterPro"/>
</dbReference>
<protein>
    <submittedName>
        <fullName evidence="2">Transposase</fullName>
    </submittedName>
</protein>
<dbReference type="STRING" id="661478.OP10G_4131"/>
<evidence type="ECO:0000313" key="3">
    <source>
        <dbReference type="Proteomes" id="UP000027982"/>
    </source>
</evidence>
<keyword evidence="3" id="KW-1185">Reference proteome</keyword>
<dbReference type="AlphaFoldDB" id="A0A068NYV8"/>
<sequence length="80" mass="9302">MSDVVREIKRASSVWVSREKNRGFSWQAGYGAFSVSRWELDALRTYIAGQEEHHHAVSSADELRALLLEHGVEYEEKYFE</sequence>
<dbReference type="KEGG" id="fgi:OP10G_4131"/>
<accession>A0A068NYV8</accession>
<dbReference type="HOGENOM" id="CLU_101320_1_1_0"/>